<dbReference type="STRING" id="545695.TREAZ_0661"/>
<evidence type="ECO:0000256" key="2">
    <source>
        <dbReference type="PIRSR" id="PIRSR000390-1"/>
    </source>
</evidence>
<keyword evidence="3 4" id="KW-0663">Pyridoxal phosphate</keyword>
<proteinExistence type="inferred from homology"/>
<keyword evidence="5" id="KW-0808">Transferase</keyword>
<protein>
    <submittedName>
        <fullName evidence="5">UDP-4-amino-4-deoxy-L-arabinose--oxoglutarate aminotransferase</fullName>
        <ecNumber evidence="5">2.6.1.-</ecNumber>
    </submittedName>
</protein>
<dbReference type="Gene3D" id="3.90.1150.10">
    <property type="entry name" value="Aspartate Aminotransferase, domain 1"/>
    <property type="match status" value="1"/>
</dbReference>
<dbReference type="HOGENOM" id="CLU_033332_0_3_12"/>
<dbReference type="PIRSF" id="PIRSF000390">
    <property type="entry name" value="PLP_StrS"/>
    <property type="match status" value="1"/>
</dbReference>
<dbReference type="eggNOG" id="COG0399">
    <property type="taxonomic scope" value="Bacteria"/>
</dbReference>
<dbReference type="Proteomes" id="UP000009222">
    <property type="component" value="Chromosome"/>
</dbReference>
<dbReference type="Pfam" id="PF01041">
    <property type="entry name" value="DegT_DnrJ_EryC1"/>
    <property type="match status" value="1"/>
</dbReference>
<dbReference type="SUPFAM" id="SSF53383">
    <property type="entry name" value="PLP-dependent transferases"/>
    <property type="match status" value="1"/>
</dbReference>
<dbReference type="FunCoup" id="F5YAW8">
    <property type="interactions" value="254"/>
</dbReference>
<dbReference type="PANTHER" id="PTHR30244">
    <property type="entry name" value="TRANSAMINASE"/>
    <property type="match status" value="1"/>
</dbReference>
<evidence type="ECO:0000313" key="5">
    <source>
        <dbReference type="EMBL" id="AEF80769.1"/>
    </source>
</evidence>
<dbReference type="RefSeq" id="WP_015711300.1">
    <property type="nucleotide sequence ID" value="NC_015577.1"/>
</dbReference>
<gene>
    <name evidence="5" type="ordered locus">TREAZ_0661</name>
</gene>
<dbReference type="CDD" id="cd00616">
    <property type="entry name" value="AHBA_syn"/>
    <property type="match status" value="1"/>
</dbReference>
<keyword evidence="6" id="KW-1185">Reference proteome</keyword>
<feature type="active site" description="Proton acceptor" evidence="2">
    <location>
        <position position="194"/>
    </location>
</feature>
<name>F5YAW8_LEAAZ</name>
<dbReference type="GO" id="GO:0008483">
    <property type="term" value="F:transaminase activity"/>
    <property type="evidence" value="ECO:0007669"/>
    <property type="project" value="UniProtKB-KW"/>
</dbReference>
<comment type="similarity">
    <text evidence="1 4">Belongs to the DegT/DnrJ/EryC1 family.</text>
</comment>
<dbReference type="OrthoDB" id="9810913at2"/>
<dbReference type="AlphaFoldDB" id="F5YAW8"/>
<dbReference type="InterPro" id="IPR015422">
    <property type="entry name" value="PyrdxlP-dep_Trfase_small"/>
</dbReference>
<dbReference type="GO" id="GO:0000271">
    <property type="term" value="P:polysaccharide biosynthetic process"/>
    <property type="evidence" value="ECO:0007669"/>
    <property type="project" value="TreeGrafter"/>
</dbReference>
<dbReference type="KEGG" id="taz:TREAZ_0661"/>
<evidence type="ECO:0000256" key="4">
    <source>
        <dbReference type="RuleBase" id="RU004508"/>
    </source>
</evidence>
<evidence type="ECO:0000256" key="3">
    <source>
        <dbReference type="PIRSR" id="PIRSR000390-2"/>
    </source>
</evidence>
<evidence type="ECO:0000313" key="6">
    <source>
        <dbReference type="Proteomes" id="UP000009222"/>
    </source>
</evidence>
<reference evidence="6" key="1">
    <citation type="submission" date="2009-12" db="EMBL/GenBank/DDBJ databases">
        <title>Complete sequence of Treponema azotonutricium strain ZAS-9.</title>
        <authorList>
            <person name="Tetu S.G."/>
            <person name="Matson E."/>
            <person name="Ren Q."/>
            <person name="Seshadri R."/>
            <person name="Elbourne L."/>
            <person name="Hassan K.A."/>
            <person name="Durkin A."/>
            <person name="Radune D."/>
            <person name="Mohamoud Y."/>
            <person name="Shay R."/>
            <person name="Jin S."/>
            <person name="Zhang X."/>
            <person name="Lucey K."/>
            <person name="Ballor N.R."/>
            <person name="Ottesen E."/>
            <person name="Rosenthal R."/>
            <person name="Allen A."/>
            <person name="Leadbetter J.R."/>
            <person name="Paulsen I.T."/>
        </authorList>
    </citation>
    <scope>NUCLEOTIDE SEQUENCE [LARGE SCALE GENOMIC DNA]</scope>
    <source>
        <strain evidence="6">ATCC BAA-888 / DSM 13862 / ZAS-9</strain>
    </source>
</reference>
<dbReference type="InParanoid" id="F5YAW8"/>
<dbReference type="InterPro" id="IPR000653">
    <property type="entry name" value="DegT/StrS_aminotransferase"/>
</dbReference>
<dbReference type="EC" id="2.6.1.-" evidence="5"/>
<dbReference type="GO" id="GO:0030170">
    <property type="term" value="F:pyridoxal phosphate binding"/>
    <property type="evidence" value="ECO:0007669"/>
    <property type="project" value="TreeGrafter"/>
</dbReference>
<dbReference type="EMBL" id="CP001841">
    <property type="protein sequence ID" value="AEF80769.1"/>
    <property type="molecule type" value="Genomic_DNA"/>
</dbReference>
<dbReference type="InterPro" id="IPR015424">
    <property type="entry name" value="PyrdxlP-dep_Trfase"/>
</dbReference>
<accession>F5YAW8</accession>
<organism evidence="5 6">
    <name type="scientific">Leadbettera azotonutricia (strain ATCC BAA-888 / DSM 13862 / ZAS-9)</name>
    <name type="common">Treponema azotonutricium</name>
    <dbReference type="NCBI Taxonomy" id="545695"/>
    <lineage>
        <taxon>Bacteria</taxon>
        <taxon>Pseudomonadati</taxon>
        <taxon>Spirochaetota</taxon>
        <taxon>Spirochaetia</taxon>
        <taxon>Spirochaetales</taxon>
        <taxon>Breznakiellaceae</taxon>
        <taxon>Leadbettera</taxon>
    </lineage>
</organism>
<reference evidence="5 6" key="2">
    <citation type="journal article" date="2011" name="ISME J.">
        <title>RNA-seq reveals cooperative metabolic interactions between two termite-gut spirochete species in co-culture.</title>
        <authorList>
            <person name="Rosenthal A.Z."/>
            <person name="Matson E.G."/>
            <person name="Eldar A."/>
            <person name="Leadbetter J.R."/>
        </authorList>
    </citation>
    <scope>NUCLEOTIDE SEQUENCE [LARGE SCALE GENOMIC DNA]</scope>
    <source>
        <strain evidence="6">ATCC BAA-888 / DSM 13862 / ZAS-9</strain>
    </source>
</reference>
<feature type="modified residue" description="N6-(pyridoxal phosphate)lysine" evidence="3">
    <location>
        <position position="194"/>
    </location>
</feature>
<keyword evidence="5" id="KW-0032">Aminotransferase</keyword>
<sequence length="393" mass="43704">MPIEDALPFALPFVGKEEEEAAIRVLRSGWLTTGKETLAFEKEFGEFLQDHSASAGSSNSPLFCLAVNSATSGLHLALEACGINSGHMVLVPTLTFTSTAEVIRYLGAEAIFVDVAPGTFHMDPKALERTLKMLPLGIAKAVMPVHYGGLVCDMESISAIAKKYHLKIIEDAAHSFPMGEITGDAAVFSFYATKTMTTGEGGMVVTRNAEMAARMSRMRSHGIDRTVWNRYTDAKASWYYEVTAPGFKYNIPDILSAIGRAQLAKADDMLRMREAIAAFYNEAFAEDPHFTLPPKGGAWHLYPIRINPERLSITRNEFIEKLQEKGIGVSVHFIPLHTMPYYKKRYNLADEMYPHAFESYSREISLPIWAGMSKKQIERVAEVVKETALEYTL</sequence>
<dbReference type="InterPro" id="IPR015421">
    <property type="entry name" value="PyrdxlP-dep_Trfase_major"/>
</dbReference>
<evidence type="ECO:0000256" key="1">
    <source>
        <dbReference type="ARBA" id="ARBA00037999"/>
    </source>
</evidence>
<dbReference type="PANTHER" id="PTHR30244:SF34">
    <property type="entry name" value="DTDP-4-AMINO-4,6-DIDEOXYGALACTOSE TRANSAMINASE"/>
    <property type="match status" value="1"/>
</dbReference>
<dbReference type="Gene3D" id="3.40.640.10">
    <property type="entry name" value="Type I PLP-dependent aspartate aminotransferase-like (Major domain)"/>
    <property type="match status" value="1"/>
</dbReference>